<dbReference type="EMBL" id="CP090145">
    <property type="protein sequence ID" value="UOX33723.1"/>
    <property type="molecule type" value="Genomic_DNA"/>
</dbReference>
<dbReference type="Gene3D" id="2.40.10.10">
    <property type="entry name" value="Trypsin-like serine proteases"/>
    <property type="match status" value="2"/>
</dbReference>
<dbReference type="InterPro" id="IPR043504">
    <property type="entry name" value="Peptidase_S1_PA_chymotrypsin"/>
</dbReference>
<dbReference type="GO" id="GO:0008233">
    <property type="term" value="F:peptidase activity"/>
    <property type="evidence" value="ECO:0007669"/>
    <property type="project" value="UniProtKB-KW"/>
</dbReference>
<evidence type="ECO:0000256" key="5">
    <source>
        <dbReference type="ARBA" id="ARBA00022825"/>
    </source>
</evidence>
<organism evidence="7 8">
    <name type="scientific">Flavobacterium sediminilitoris</name>
    <dbReference type="NCBI Taxonomy" id="2024526"/>
    <lineage>
        <taxon>Bacteria</taxon>
        <taxon>Pseudomonadati</taxon>
        <taxon>Bacteroidota</taxon>
        <taxon>Flavobacteriia</taxon>
        <taxon>Flavobacteriales</taxon>
        <taxon>Flavobacteriaceae</taxon>
        <taxon>Flavobacterium</taxon>
    </lineage>
</organism>
<dbReference type="Pfam" id="PF13365">
    <property type="entry name" value="Trypsin_2"/>
    <property type="match status" value="1"/>
</dbReference>
<reference evidence="7" key="2">
    <citation type="submission" date="2022-04" db="EMBL/GenBank/DDBJ databases">
        <title>Complete Genome Sequence of Flavobacterium sediminilitoris YSM-43, Isolated from a Tidal Sediment.</title>
        <authorList>
            <person name="Lee P.A."/>
        </authorList>
    </citation>
    <scope>NUCLEOTIDE SEQUENCE</scope>
    <source>
        <strain evidence="7">YSM-43</strain>
    </source>
</reference>
<proteinExistence type="inferred from homology"/>
<evidence type="ECO:0000256" key="1">
    <source>
        <dbReference type="ARBA" id="ARBA00008764"/>
    </source>
</evidence>
<dbReference type="PRINTS" id="PR00839">
    <property type="entry name" value="V8PROTEASE"/>
</dbReference>
<evidence type="ECO:0000256" key="6">
    <source>
        <dbReference type="RuleBase" id="RU004296"/>
    </source>
</evidence>
<evidence type="ECO:0000313" key="7">
    <source>
        <dbReference type="EMBL" id="UOX33723.1"/>
    </source>
</evidence>
<dbReference type="InterPro" id="IPR009003">
    <property type="entry name" value="Peptidase_S1_PA"/>
</dbReference>
<dbReference type="SUPFAM" id="SSF50494">
    <property type="entry name" value="Trypsin-like serine proteases"/>
    <property type="match status" value="1"/>
</dbReference>
<evidence type="ECO:0000256" key="2">
    <source>
        <dbReference type="ARBA" id="ARBA00022670"/>
    </source>
</evidence>
<evidence type="ECO:0000256" key="4">
    <source>
        <dbReference type="ARBA" id="ARBA00022801"/>
    </source>
</evidence>
<dbReference type="RefSeq" id="WP_246916255.1">
    <property type="nucleotide sequence ID" value="NZ_CP090145.1"/>
</dbReference>
<dbReference type="InterPro" id="IPR008256">
    <property type="entry name" value="Peptidase_S1B"/>
</dbReference>
<name>A0ABY4HM20_9FLAO</name>
<protein>
    <recommendedName>
        <fullName evidence="6">Serine protease</fullName>
        <ecNumber evidence="6">3.4.21.-</ecNumber>
    </recommendedName>
</protein>
<evidence type="ECO:0000313" key="8">
    <source>
        <dbReference type="Proteomes" id="UP000830454"/>
    </source>
</evidence>
<reference evidence="7" key="1">
    <citation type="submission" date="2021-12" db="EMBL/GenBank/DDBJ databases">
        <authorList>
            <person name="Cha I.-T."/>
            <person name="Lee K.-E."/>
            <person name="Park S.-J."/>
        </authorList>
    </citation>
    <scope>NUCLEOTIDE SEQUENCE</scope>
    <source>
        <strain evidence="7">YSM-43</strain>
    </source>
</reference>
<feature type="signal peptide" evidence="6">
    <location>
        <begin position="1"/>
        <end position="18"/>
    </location>
</feature>
<feature type="chain" id="PRO_5044963475" description="Serine protease" evidence="6">
    <location>
        <begin position="19"/>
        <end position="365"/>
    </location>
</feature>
<gene>
    <name evidence="7" type="ORF">LXD69_17025</name>
</gene>
<keyword evidence="8" id="KW-1185">Reference proteome</keyword>
<evidence type="ECO:0000256" key="3">
    <source>
        <dbReference type="ARBA" id="ARBA00022729"/>
    </source>
</evidence>
<accession>A0ABY4HM20</accession>
<keyword evidence="3 6" id="KW-0732">Signal</keyword>
<keyword evidence="4 6" id="KW-0378">Hydrolase</keyword>
<keyword evidence="5 6" id="KW-0720">Serine protease</keyword>
<dbReference type="GO" id="GO:0006508">
    <property type="term" value="P:proteolysis"/>
    <property type="evidence" value="ECO:0007669"/>
    <property type="project" value="UniProtKB-KW"/>
</dbReference>
<sequence>MRFILFFFFILSFASAQEADSAMVKVEKMIDDKIIFDSKMNQKMLEKIILDALKKDQKVNQNMLLEMLKRKELESIESIIEDDSETSDARIIISDLELKITRLSGPSQFDSRIELLQLDPMVNWQFEILQKSESVGIIIEKENLSQLAKDTYFLNASHSLGSIYNLCNDVPFYNQTVAGIGTAFIVSKNTMLTANHVFERPITDYIVLFGYKLVVANDVVNYYFNVDDIYYPKTVSKKEEELDLIEFKVDRDFNRPILEWENVSKIPSNENEVYMIGHPTGLPTKVALNASIKENTNPFYFYTSLDSFQGNSGSPVFNFYTHKVIGVLVSGEVDYVYNGNCYYSPSCKIPFCKGEKVIRIEKFME</sequence>
<comment type="similarity">
    <text evidence="1 6">Belongs to the peptidase S1B family.</text>
</comment>
<dbReference type="Proteomes" id="UP000830454">
    <property type="component" value="Chromosome"/>
</dbReference>
<keyword evidence="2 6" id="KW-0645">Protease</keyword>
<dbReference type="EC" id="3.4.21.-" evidence="6"/>